<dbReference type="Proteomes" id="UP000189670">
    <property type="component" value="Unassembled WGS sequence"/>
</dbReference>
<sequence>MDKELLKYYEDELQYIKNMGETFAKAHPQIAGRLKLGEDVDSHAERLIEAFSFLTARVNRKLDSQFDDIIESLFNILFPQYNRPIPSFCIVQITKDQIPDSGYKVPRKTELFFSKQEQYKFNTCYPVNMHPITIDSVTSQYNSDMDSHEIKIKIKPMRGKKFSAMKLDSIRFFITDNCSNPFKLYDLIHNIRSVKINFTNIDEKPVCKTVSLSPVGFGPDESLYPFHD</sequence>
<protein>
    <recommendedName>
        <fullName evidence="3">Type VI secretion system protein ImpG</fullName>
    </recommendedName>
</protein>
<dbReference type="EMBL" id="ATBP01002651">
    <property type="protein sequence ID" value="ETR65614.1"/>
    <property type="molecule type" value="Genomic_DNA"/>
</dbReference>
<name>A0A1V1NSS7_9BACT</name>
<accession>A0A1V1NSS7</accession>
<dbReference type="InterPro" id="IPR010272">
    <property type="entry name" value="T6SS_TssF"/>
</dbReference>
<evidence type="ECO:0000313" key="1">
    <source>
        <dbReference type="EMBL" id="ETR65614.1"/>
    </source>
</evidence>
<dbReference type="Pfam" id="PF05947">
    <property type="entry name" value="T6SS_TssF"/>
    <property type="match status" value="1"/>
</dbReference>
<evidence type="ECO:0008006" key="3">
    <source>
        <dbReference type="Google" id="ProtNLM"/>
    </source>
</evidence>
<reference evidence="2" key="1">
    <citation type="submission" date="2012-11" db="EMBL/GenBank/DDBJ databases">
        <authorList>
            <person name="Lucero-Rivera Y.E."/>
            <person name="Tovar-Ramirez D."/>
        </authorList>
    </citation>
    <scope>NUCLEOTIDE SEQUENCE [LARGE SCALE GENOMIC DNA]</scope>
    <source>
        <strain evidence="2">Araruama</strain>
    </source>
</reference>
<evidence type="ECO:0000313" key="2">
    <source>
        <dbReference type="Proteomes" id="UP000189670"/>
    </source>
</evidence>
<dbReference type="PANTHER" id="PTHR35370">
    <property type="entry name" value="CYTOPLASMIC PROTEIN-RELATED-RELATED"/>
    <property type="match status" value="1"/>
</dbReference>
<dbReference type="AlphaFoldDB" id="A0A1V1NSS7"/>
<comment type="caution">
    <text evidence="1">The sequence shown here is derived from an EMBL/GenBank/DDBJ whole genome shotgun (WGS) entry which is preliminary data.</text>
</comment>
<dbReference type="PANTHER" id="PTHR35370:SF1">
    <property type="entry name" value="TYPE VI SECRETION SYSTEM COMPONENT TSSF1"/>
    <property type="match status" value="1"/>
</dbReference>
<feature type="non-terminal residue" evidence="1">
    <location>
        <position position="228"/>
    </location>
</feature>
<gene>
    <name evidence="1" type="ORF">OMM_13977</name>
</gene>
<proteinExistence type="predicted"/>
<organism evidence="1 2">
    <name type="scientific">Candidatus Magnetoglobus multicellularis str. Araruama</name>
    <dbReference type="NCBI Taxonomy" id="890399"/>
    <lineage>
        <taxon>Bacteria</taxon>
        <taxon>Pseudomonadati</taxon>
        <taxon>Thermodesulfobacteriota</taxon>
        <taxon>Desulfobacteria</taxon>
        <taxon>Desulfobacterales</taxon>
        <taxon>Desulfobacteraceae</taxon>
        <taxon>Candidatus Magnetoglobus</taxon>
    </lineage>
</organism>